<dbReference type="EMBL" id="JAOWRF010000143">
    <property type="protein sequence ID" value="MCV3213759.1"/>
    <property type="molecule type" value="Genomic_DNA"/>
</dbReference>
<dbReference type="RefSeq" id="WP_263745286.1">
    <property type="nucleotide sequence ID" value="NZ_JAOWRF010000143.1"/>
</dbReference>
<evidence type="ECO:0000313" key="1">
    <source>
        <dbReference type="EMBL" id="MCV3213759.1"/>
    </source>
</evidence>
<reference evidence="1 2" key="1">
    <citation type="submission" date="2022-10" db="EMBL/GenBank/DDBJ databases">
        <title>Identification of biosynthetic pathway for the production of the potent trypsin inhibitor radiosumin.</title>
        <authorList>
            <person name="Fewer D.P."/>
            <person name="Delbaje E."/>
            <person name="Ouyang X."/>
            <person name="Agostino P.D."/>
            <person name="Wahlsten M."/>
            <person name="Jokela J."/>
            <person name="Permi P."/>
            <person name="Haapaniemi E."/>
            <person name="Koistinen H."/>
        </authorList>
    </citation>
    <scope>NUCLEOTIDE SEQUENCE [LARGE SCALE GENOMIC DNA]</scope>
    <source>
        <strain evidence="1 2">NIES-515</strain>
    </source>
</reference>
<accession>A0ABT3AYV0</accession>
<sequence>MISRLVIVTGASGAVGKSFIDHFLQQPDTTCIAISRAFMETEATHYQADLLDPIITEKVVNHLNLSKASDIILIHGVGKFKYEYEDSDQFIDGDCEQIKIDDEVYSSNYQTFVNISKPLVEKLEQEHQKGHQTRLALCGFGSITDKYKIPFWHSYTYAKDTLREYIKTLAHSESWQGLIRGRFINVSTTDTGNENKLRPNATAEEKKYWLKPDKVVEQSIKHLEKFHPLWQEIDVYEPMPGFQPDDYYGNHDEIKQKWLRQTGLSESQI</sequence>
<gene>
    <name evidence="1" type="ORF">OGM63_09580</name>
</gene>
<dbReference type="SUPFAM" id="SSF51735">
    <property type="entry name" value="NAD(P)-binding Rossmann-fold domains"/>
    <property type="match status" value="1"/>
</dbReference>
<name>A0ABT3AYV0_9CYAN</name>
<dbReference type="InterPro" id="IPR036291">
    <property type="entry name" value="NAD(P)-bd_dom_sf"/>
</dbReference>
<comment type="caution">
    <text evidence="1">The sequence shown here is derived from an EMBL/GenBank/DDBJ whole genome shotgun (WGS) entry which is preliminary data.</text>
</comment>
<keyword evidence="2" id="KW-1185">Reference proteome</keyword>
<evidence type="ECO:0000313" key="2">
    <source>
        <dbReference type="Proteomes" id="UP001526143"/>
    </source>
</evidence>
<dbReference type="Gene3D" id="3.40.50.720">
    <property type="entry name" value="NAD(P)-binding Rossmann-like Domain"/>
    <property type="match status" value="1"/>
</dbReference>
<dbReference type="Proteomes" id="UP001526143">
    <property type="component" value="Unassembled WGS sequence"/>
</dbReference>
<protein>
    <recommendedName>
        <fullName evidence="3">Short-chain dehydrogenase/reductase SDR</fullName>
    </recommendedName>
</protein>
<organism evidence="1 2">
    <name type="scientific">Plectonema radiosum NIES-515</name>
    <dbReference type="NCBI Taxonomy" id="2986073"/>
    <lineage>
        <taxon>Bacteria</taxon>
        <taxon>Bacillati</taxon>
        <taxon>Cyanobacteriota</taxon>
        <taxon>Cyanophyceae</taxon>
        <taxon>Oscillatoriophycideae</taxon>
        <taxon>Oscillatoriales</taxon>
        <taxon>Microcoleaceae</taxon>
        <taxon>Plectonema</taxon>
    </lineage>
</organism>
<proteinExistence type="predicted"/>
<evidence type="ECO:0008006" key="3">
    <source>
        <dbReference type="Google" id="ProtNLM"/>
    </source>
</evidence>